<evidence type="ECO:0000256" key="2">
    <source>
        <dbReference type="SAM" id="Phobius"/>
    </source>
</evidence>
<reference evidence="3 4" key="1">
    <citation type="submission" date="2014-04" db="EMBL/GenBank/DDBJ databases">
        <authorList>
            <consortium name="DOE Joint Genome Institute"/>
            <person name="Kuo A."/>
            <person name="Kohler A."/>
            <person name="Jargeat P."/>
            <person name="Nagy L.G."/>
            <person name="Floudas D."/>
            <person name="Copeland A."/>
            <person name="Barry K.W."/>
            <person name="Cichocki N."/>
            <person name="Veneault-Fourrey C."/>
            <person name="LaButti K."/>
            <person name="Lindquist E.A."/>
            <person name="Lipzen A."/>
            <person name="Lundell T."/>
            <person name="Morin E."/>
            <person name="Murat C."/>
            <person name="Sun H."/>
            <person name="Tunlid A."/>
            <person name="Henrissat B."/>
            <person name="Grigoriev I.V."/>
            <person name="Hibbett D.S."/>
            <person name="Martin F."/>
            <person name="Nordberg H.P."/>
            <person name="Cantor M.N."/>
            <person name="Hua S.X."/>
        </authorList>
    </citation>
    <scope>NUCLEOTIDE SEQUENCE [LARGE SCALE GENOMIC DNA]</scope>
    <source>
        <strain evidence="3 4">Ve08.2h10</strain>
    </source>
</reference>
<keyword evidence="2" id="KW-0812">Transmembrane</keyword>
<name>A0A0D0D7Z9_9AGAM</name>
<dbReference type="OrthoDB" id="2562239at2759"/>
<sequence length="139" mass="15574">MALALIIFVTVLTIRAPHLPRVRPIHVNFILAILACTASSAIFRLALMYHHTTSLTSTASGLGSAPAEKTPFYVFHILSDWMGAVLLLVPNVREMFATGHVGRLACYVSFLPQGLERERRRKRRRRGGTRRKVWQHGAS</sequence>
<keyword evidence="2" id="KW-1133">Transmembrane helix</keyword>
<evidence type="ECO:0000313" key="4">
    <source>
        <dbReference type="Proteomes" id="UP000054538"/>
    </source>
</evidence>
<dbReference type="EMBL" id="KN825218">
    <property type="protein sequence ID" value="KIK93047.1"/>
    <property type="molecule type" value="Genomic_DNA"/>
</dbReference>
<keyword evidence="4" id="KW-1185">Reference proteome</keyword>
<reference evidence="4" key="2">
    <citation type="submission" date="2015-01" db="EMBL/GenBank/DDBJ databases">
        <title>Evolutionary Origins and Diversification of the Mycorrhizal Mutualists.</title>
        <authorList>
            <consortium name="DOE Joint Genome Institute"/>
            <consortium name="Mycorrhizal Genomics Consortium"/>
            <person name="Kohler A."/>
            <person name="Kuo A."/>
            <person name="Nagy L.G."/>
            <person name="Floudas D."/>
            <person name="Copeland A."/>
            <person name="Barry K.W."/>
            <person name="Cichocki N."/>
            <person name="Veneault-Fourrey C."/>
            <person name="LaButti K."/>
            <person name="Lindquist E.A."/>
            <person name="Lipzen A."/>
            <person name="Lundell T."/>
            <person name="Morin E."/>
            <person name="Murat C."/>
            <person name="Riley R."/>
            <person name="Ohm R."/>
            <person name="Sun H."/>
            <person name="Tunlid A."/>
            <person name="Henrissat B."/>
            <person name="Grigoriev I.V."/>
            <person name="Hibbett D.S."/>
            <person name="Martin F."/>
        </authorList>
    </citation>
    <scope>NUCLEOTIDE SEQUENCE [LARGE SCALE GENOMIC DNA]</scope>
    <source>
        <strain evidence="4">Ve08.2h10</strain>
    </source>
</reference>
<accession>A0A0D0D7Z9</accession>
<protein>
    <submittedName>
        <fullName evidence="3">Uncharacterized protein</fullName>
    </submittedName>
</protein>
<dbReference type="Proteomes" id="UP000054538">
    <property type="component" value="Unassembled WGS sequence"/>
</dbReference>
<keyword evidence="2" id="KW-0472">Membrane</keyword>
<feature type="transmembrane region" description="Helical" evidence="2">
    <location>
        <begin position="29"/>
        <end position="49"/>
    </location>
</feature>
<evidence type="ECO:0000256" key="1">
    <source>
        <dbReference type="SAM" id="MobiDB-lite"/>
    </source>
</evidence>
<dbReference type="HOGENOM" id="CLU_1845744_0_0_1"/>
<proteinExistence type="predicted"/>
<feature type="transmembrane region" description="Helical" evidence="2">
    <location>
        <begin position="70"/>
        <end position="89"/>
    </location>
</feature>
<gene>
    <name evidence="3" type="ORF">PAXRUDRAFT_829379</name>
</gene>
<organism evidence="3 4">
    <name type="scientific">Paxillus rubicundulus Ve08.2h10</name>
    <dbReference type="NCBI Taxonomy" id="930991"/>
    <lineage>
        <taxon>Eukaryota</taxon>
        <taxon>Fungi</taxon>
        <taxon>Dikarya</taxon>
        <taxon>Basidiomycota</taxon>
        <taxon>Agaricomycotina</taxon>
        <taxon>Agaricomycetes</taxon>
        <taxon>Agaricomycetidae</taxon>
        <taxon>Boletales</taxon>
        <taxon>Paxilineae</taxon>
        <taxon>Paxillaceae</taxon>
        <taxon>Paxillus</taxon>
    </lineage>
</organism>
<dbReference type="AlphaFoldDB" id="A0A0D0D7Z9"/>
<evidence type="ECO:0000313" key="3">
    <source>
        <dbReference type="EMBL" id="KIK93047.1"/>
    </source>
</evidence>
<dbReference type="InParanoid" id="A0A0D0D7Z9"/>
<feature type="region of interest" description="Disordered" evidence="1">
    <location>
        <begin position="119"/>
        <end position="139"/>
    </location>
</feature>